<dbReference type="CDD" id="cd06606">
    <property type="entry name" value="STKc_MAPKKK"/>
    <property type="match status" value="1"/>
</dbReference>
<dbReference type="Proteomes" id="UP001415857">
    <property type="component" value="Unassembled WGS sequence"/>
</dbReference>
<gene>
    <name evidence="8" type="ORF">L1049_023486</name>
</gene>
<proteinExistence type="inferred from homology"/>
<comment type="similarity">
    <text evidence="6">Belongs to the protein kinase superfamily.</text>
</comment>
<dbReference type="PROSITE" id="PS50011">
    <property type="entry name" value="PROTEIN_KINASE_DOM"/>
    <property type="match status" value="1"/>
</dbReference>
<dbReference type="InterPro" id="IPR008271">
    <property type="entry name" value="Ser/Thr_kinase_AS"/>
</dbReference>
<reference evidence="8 9" key="1">
    <citation type="journal article" date="2024" name="Plant J.">
        <title>Genome sequences and population genomics reveal climatic adaptation and genomic divergence between two closely related sweetgum species.</title>
        <authorList>
            <person name="Xu W.Q."/>
            <person name="Ren C.Q."/>
            <person name="Zhang X.Y."/>
            <person name="Comes H.P."/>
            <person name="Liu X.H."/>
            <person name="Li Y.G."/>
            <person name="Kettle C.J."/>
            <person name="Jalonen R."/>
            <person name="Gaisberger H."/>
            <person name="Ma Y.Z."/>
            <person name="Qiu Y.X."/>
        </authorList>
    </citation>
    <scope>NUCLEOTIDE SEQUENCE [LARGE SCALE GENOMIC DNA]</scope>
    <source>
        <strain evidence="8">Hangzhou</strain>
    </source>
</reference>
<evidence type="ECO:0000256" key="4">
    <source>
        <dbReference type="ARBA" id="ARBA00022840"/>
    </source>
</evidence>
<dbReference type="PANTHER" id="PTHR48011:SF18">
    <property type="entry name" value="MITOGEN-ACTIVATED PROTEIN KINASE KINASE KINASE 19-RELATED"/>
    <property type="match status" value="1"/>
</dbReference>
<comment type="caution">
    <text evidence="8">The sequence shown here is derived from an EMBL/GenBank/DDBJ whole genome shotgun (WGS) entry which is preliminary data.</text>
</comment>
<keyword evidence="4 5" id="KW-0067">ATP-binding</keyword>
<dbReference type="AlphaFoldDB" id="A0AAP0S045"/>
<dbReference type="InterPro" id="IPR011009">
    <property type="entry name" value="Kinase-like_dom_sf"/>
</dbReference>
<dbReference type="GO" id="GO:0004674">
    <property type="term" value="F:protein serine/threonine kinase activity"/>
    <property type="evidence" value="ECO:0007669"/>
    <property type="project" value="UniProtKB-KW"/>
</dbReference>
<dbReference type="PANTHER" id="PTHR48011">
    <property type="entry name" value="CCR4-NOT TRANSCRIPTIONAL COMPLEX SUBUNIT CAF120-RELATED"/>
    <property type="match status" value="1"/>
</dbReference>
<dbReference type="InterPro" id="IPR017441">
    <property type="entry name" value="Protein_kinase_ATP_BS"/>
</dbReference>
<accession>A0AAP0S045</accession>
<dbReference type="InterPro" id="IPR000719">
    <property type="entry name" value="Prot_kinase_dom"/>
</dbReference>
<dbReference type="Pfam" id="PF00069">
    <property type="entry name" value="Pkinase"/>
    <property type="match status" value="1"/>
</dbReference>
<keyword evidence="6" id="KW-0723">Serine/threonine-protein kinase</keyword>
<name>A0AAP0S045_LIQFO</name>
<dbReference type="EMBL" id="JBBPBK010000005">
    <property type="protein sequence ID" value="KAK9284315.1"/>
    <property type="molecule type" value="Genomic_DNA"/>
</dbReference>
<evidence type="ECO:0000259" key="7">
    <source>
        <dbReference type="PROSITE" id="PS50011"/>
    </source>
</evidence>
<dbReference type="InterPro" id="IPR052751">
    <property type="entry name" value="Plant_MAPKKK"/>
</dbReference>
<dbReference type="SUPFAM" id="SSF56112">
    <property type="entry name" value="Protein kinase-like (PK-like)"/>
    <property type="match status" value="1"/>
</dbReference>
<dbReference type="PROSITE" id="PS00108">
    <property type="entry name" value="PROTEIN_KINASE_ST"/>
    <property type="match status" value="1"/>
</dbReference>
<dbReference type="GO" id="GO:0007165">
    <property type="term" value="P:signal transduction"/>
    <property type="evidence" value="ECO:0007669"/>
    <property type="project" value="TreeGrafter"/>
</dbReference>
<dbReference type="SMART" id="SM00220">
    <property type="entry name" value="S_TKc"/>
    <property type="match status" value="1"/>
</dbReference>
<sequence>MEWVRGDTVGHGSFGTVNLAIPRRSSGHIPPLMAVKSTSVSNSASLENEREVLSKLADCPHVIRCFGGDYSSENSRELYNLFLEYASGGSLSDQLKKSGGRLPESDVRRHTRSVLKGLQYIHGNGFVHCDIKLQNILLCSDGGNDFAKIADFGLAKKANSKEGGGFGLRGTPLYMSPESVNGGENESPADIWALGCVVVEMVSGKPAWRCRPESDVSALLFRIGVGEELPEIPVELSEEGKDFLGKCFVKDPKQRWTAEMLLDHPFVVVDDDDDDDTVPLKRGYNKASTSPRCPFDFPEGPISPSPESDTWLDAELNSCFVSSSSSDCHSSAADRIRQLATDQRPDWSVSDSWVTVR</sequence>
<evidence type="ECO:0000256" key="6">
    <source>
        <dbReference type="RuleBase" id="RU000304"/>
    </source>
</evidence>
<protein>
    <recommendedName>
        <fullName evidence="7">Protein kinase domain-containing protein</fullName>
    </recommendedName>
</protein>
<keyword evidence="2 5" id="KW-0547">Nucleotide-binding</keyword>
<evidence type="ECO:0000256" key="1">
    <source>
        <dbReference type="ARBA" id="ARBA00022679"/>
    </source>
</evidence>
<evidence type="ECO:0000256" key="5">
    <source>
        <dbReference type="PROSITE-ProRule" id="PRU10141"/>
    </source>
</evidence>
<dbReference type="PROSITE" id="PS00107">
    <property type="entry name" value="PROTEIN_KINASE_ATP"/>
    <property type="match status" value="1"/>
</dbReference>
<evidence type="ECO:0000256" key="3">
    <source>
        <dbReference type="ARBA" id="ARBA00022777"/>
    </source>
</evidence>
<evidence type="ECO:0000313" key="8">
    <source>
        <dbReference type="EMBL" id="KAK9284315.1"/>
    </source>
</evidence>
<keyword evidence="1" id="KW-0808">Transferase</keyword>
<feature type="domain" description="Protein kinase" evidence="7">
    <location>
        <begin position="3"/>
        <end position="267"/>
    </location>
</feature>
<organism evidence="8 9">
    <name type="scientific">Liquidambar formosana</name>
    <name type="common">Formosan gum</name>
    <dbReference type="NCBI Taxonomy" id="63359"/>
    <lineage>
        <taxon>Eukaryota</taxon>
        <taxon>Viridiplantae</taxon>
        <taxon>Streptophyta</taxon>
        <taxon>Embryophyta</taxon>
        <taxon>Tracheophyta</taxon>
        <taxon>Spermatophyta</taxon>
        <taxon>Magnoliopsida</taxon>
        <taxon>eudicotyledons</taxon>
        <taxon>Gunneridae</taxon>
        <taxon>Pentapetalae</taxon>
        <taxon>Saxifragales</taxon>
        <taxon>Altingiaceae</taxon>
        <taxon>Liquidambar</taxon>
    </lineage>
</organism>
<keyword evidence="9" id="KW-1185">Reference proteome</keyword>
<feature type="binding site" evidence="5">
    <location>
        <position position="36"/>
    </location>
    <ligand>
        <name>ATP</name>
        <dbReference type="ChEBI" id="CHEBI:30616"/>
    </ligand>
</feature>
<evidence type="ECO:0000313" key="9">
    <source>
        <dbReference type="Proteomes" id="UP001415857"/>
    </source>
</evidence>
<dbReference type="GO" id="GO:0005524">
    <property type="term" value="F:ATP binding"/>
    <property type="evidence" value="ECO:0007669"/>
    <property type="project" value="UniProtKB-UniRule"/>
</dbReference>
<dbReference type="Gene3D" id="1.10.510.10">
    <property type="entry name" value="Transferase(Phosphotransferase) domain 1"/>
    <property type="match status" value="1"/>
</dbReference>
<evidence type="ECO:0000256" key="2">
    <source>
        <dbReference type="ARBA" id="ARBA00022741"/>
    </source>
</evidence>
<keyword evidence="3" id="KW-0418">Kinase</keyword>